<keyword evidence="4" id="KW-1185">Reference proteome</keyword>
<proteinExistence type="predicted"/>
<protein>
    <submittedName>
        <fullName evidence="3">Uncharacterized protein</fullName>
    </submittedName>
</protein>
<evidence type="ECO:0000313" key="4">
    <source>
        <dbReference type="Proteomes" id="UP001321473"/>
    </source>
</evidence>
<feature type="transmembrane region" description="Helical" evidence="2">
    <location>
        <begin position="363"/>
        <end position="384"/>
    </location>
</feature>
<sequence length="611" mass="67372">MHCSRYNIQHFFKRYCLRQQRRLPATSASASCTTGLHRAPPSVSTVAQWRALVSCPSQPNVRHCTSGIQPNVGHRTSARKTPRVPSAEDTIIGKGLIEMEGSEIWTSGASEEHILVSDACNGRASLASASTNPFWNNSQNIANLPGVSSRPGTGAGSTVNTGRRNSLTSRYYCNPSECQKECCNGASEAVGHTSTFSVKQSPQLPTWLWLLVARCLRVPLPGRKACLFFPSVGLLLQVLTVLSCVGLCVVHIVYEIRLITVSHGESKTLYRCVSIFLVVSWGLFGLYARRLARRLFSHPAFIKDIRMHSKTLLKINAAALAIMLGAMFLAVNAYSARAMIQGETCALIGFPRIVCLMHFVLRVVYSFFSLMWNGLVCMVLVSVARTHTIGLRRFIRELEADAVNYETRNAKKYSISPLTAEDICDESVWIENNTSPSGSYIPDDCYSQVSSHRHVHVRNCASRNISVVSGAHDSCRLRLTGRALQRWVGSLIGLVVFWCSSQLVTWLNHSPTAWEVVQFVCPLTLLLVVTSSVAEVNLEGSRVLKCIRPTEERIQMMNFLLKAPIQLSTFGFSLSYGTIMTPILADYVVSLLPRGCGRNNCGSRMNGISGC</sequence>
<keyword evidence="2" id="KW-1133">Transmembrane helix</keyword>
<name>A0AAQ4E622_AMBAM</name>
<dbReference type="PANTHER" id="PTHR35555:SF3">
    <property type="entry name" value="ENDONUCLEASE-REVERSE TRANSCRIPTASE"/>
    <property type="match status" value="1"/>
</dbReference>
<feature type="transmembrane region" description="Helical" evidence="2">
    <location>
        <begin position="273"/>
        <end position="292"/>
    </location>
</feature>
<feature type="transmembrane region" description="Helical" evidence="2">
    <location>
        <begin position="313"/>
        <end position="334"/>
    </location>
</feature>
<reference evidence="3 4" key="1">
    <citation type="journal article" date="2023" name="Arcadia Sci">
        <title>De novo assembly of a long-read Amblyomma americanum tick genome.</title>
        <authorList>
            <person name="Chou S."/>
            <person name="Poskanzer K.E."/>
            <person name="Rollins M."/>
            <person name="Thuy-Boun P.S."/>
        </authorList>
    </citation>
    <scope>NUCLEOTIDE SEQUENCE [LARGE SCALE GENOMIC DNA]</scope>
    <source>
        <strain evidence="3">F_SG_1</strain>
        <tissue evidence="3">Salivary glands</tissue>
    </source>
</reference>
<feature type="transmembrane region" description="Helical" evidence="2">
    <location>
        <begin position="487"/>
        <end position="504"/>
    </location>
</feature>
<gene>
    <name evidence="3" type="ORF">V5799_013387</name>
</gene>
<feature type="transmembrane region" description="Helical" evidence="2">
    <location>
        <begin position="516"/>
        <end position="538"/>
    </location>
</feature>
<dbReference type="PANTHER" id="PTHR35555">
    <property type="entry name" value="ENDONUCLEASE-REVERSE TRANSCRIPTASE"/>
    <property type="match status" value="1"/>
</dbReference>
<accession>A0AAQ4E622</accession>
<feature type="transmembrane region" description="Helical" evidence="2">
    <location>
        <begin position="559"/>
        <end position="585"/>
    </location>
</feature>
<evidence type="ECO:0000256" key="1">
    <source>
        <dbReference type="SAM" id="MobiDB-lite"/>
    </source>
</evidence>
<dbReference type="EMBL" id="JARKHS020021590">
    <property type="protein sequence ID" value="KAK8770147.1"/>
    <property type="molecule type" value="Genomic_DNA"/>
</dbReference>
<feature type="transmembrane region" description="Helical" evidence="2">
    <location>
        <begin position="227"/>
        <end position="253"/>
    </location>
</feature>
<feature type="region of interest" description="Disordered" evidence="1">
    <location>
        <begin position="67"/>
        <end position="86"/>
    </location>
</feature>
<evidence type="ECO:0000256" key="2">
    <source>
        <dbReference type="SAM" id="Phobius"/>
    </source>
</evidence>
<dbReference type="Proteomes" id="UP001321473">
    <property type="component" value="Unassembled WGS sequence"/>
</dbReference>
<evidence type="ECO:0000313" key="3">
    <source>
        <dbReference type="EMBL" id="KAK8770147.1"/>
    </source>
</evidence>
<organism evidence="3 4">
    <name type="scientific">Amblyomma americanum</name>
    <name type="common">Lone star tick</name>
    <dbReference type="NCBI Taxonomy" id="6943"/>
    <lineage>
        <taxon>Eukaryota</taxon>
        <taxon>Metazoa</taxon>
        <taxon>Ecdysozoa</taxon>
        <taxon>Arthropoda</taxon>
        <taxon>Chelicerata</taxon>
        <taxon>Arachnida</taxon>
        <taxon>Acari</taxon>
        <taxon>Parasitiformes</taxon>
        <taxon>Ixodida</taxon>
        <taxon>Ixodoidea</taxon>
        <taxon>Ixodidae</taxon>
        <taxon>Amblyomminae</taxon>
        <taxon>Amblyomma</taxon>
    </lineage>
</organism>
<keyword evidence="2" id="KW-0472">Membrane</keyword>
<keyword evidence="2" id="KW-0812">Transmembrane</keyword>
<dbReference type="AlphaFoldDB" id="A0AAQ4E622"/>
<comment type="caution">
    <text evidence="3">The sequence shown here is derived from an EMBL/GenBank/DDBJ whole genome shotgun (WGS) entry which is preliminary data.</text>
</comment>